<sequence length="113" mass="12070">MGILDYVELPAQSVGAQRNFYSSVFGWDFTSYGESYAAFEDGLCQFALNGTGQHQGKGPLPVVRVNDIAAAVAAVRNAGGTITLDVFDFPGGKRFHFTDPEGQAMAVYQPASD</sequence>
<dbReference type="RefSeq" id="WP_346033173.1">
    <property type="nucleotide sequence ID" value="NZ_BAABHV010000017.1"/>
</dbReference>
<dbReference type="PROSITE" id="PS51819">
    <property type="entry name" value="VOC"/>
    <property type="match status" value="1"/>
</dbReference>
<evidence type="ECO:0000313" key="3">
    <source>
        <dbReference type="Proteomes" id="UP001500518"/>
    </source>
</evidence>
<dbReference type="Gene3D" id="3.10.180.10">
    <property type="entry name" value="2,3-Dihydroxybiphenyl 1,2-Dioxygenase, domain 1"/>
    <property type="match status" value="1"/>
</dbReference>
<evidence type="ECO:0000313" key="2">
    <source>
        <dbReference type="EMBL" id="GAA5057302.1"/>
    </source>
</evidence>
<keyword evidence="3" id="KW-1185">Reference proteome</keyword>
<comment type="caution">
    <text evidence="2">The sequence shown here is derived from an EMBL/GenBank/DDBJ whole genome shotgun (WGS) entry which is preliminary data.</text>
</comment>
<name>A0ABP9KFD9_9SPHN</name>
<dbReference type="EMBL" id="BAABHV010000017">
    <property type="protein sequence ID" value="GAA5057302.1"/>
    <property type="molecule type" value="Genomic_DNA"/>
</dbReference>
<accession>A0ABP9KFD9</accession>
<dbReference type="InterPro" id="IPR029068">
    <property type="entry name" value="Glyas_Bleomycin-R_OHBP_Dase"/>
</dbReference>
<gene>
    <name evidence="2" type="ORF">GCM10023208_22630</name>
</gene>
<dbReference type="InterPro" id="IPR004360">
    <property type="entry name" value="Glyas_Fos-R_dOase_dom"/>
</dbReference>
<dbReference type="Pfam" id="PF00903">
    <property type="entry name" value="Glyoxalase"/>
    <property type="match status" value="1"/>
</dbReference>
<dbReference type="Proteomes" id="UP001500518">
    <property type="component" value="Unassembled WGS sequence"/>
</dbReference>
<dbReference type="InterPro" id="IPR052164">
    <property type="entry name" value="Anthracycline_SecMetBiosynth"/>
</dbReference>
<organism evidence="2 3">
    <name type="scientific">Erythrobacter westpacificensis</name>
    <dbReference type="NCBI Taxonomy" id="1055231"/>
    <lineage>
        <taxon>Bacteria</taxon>
        <taxon>Pseudomonadati</taxon>
        <taxon>Pseudomonadota</taxon>
        <taxon>Alphaproteobacteria</taxon>
        <taxon>Sphingomonadales</taxon>
        <taxon>Erythrobacteraceae</taxon>
        <taxon>Erythrobacter/Porphyrobacter group</taxon>
        <taxon>Erythrobacter</taxon>
    </lineage>
</organism>
<proteinExistence type="predicted"/>
<reference evidence="3" key="1">
    <citation type="journal article" date="2019" name="Int. J. Syst. Evol. Microbiol.">
        <title>The Global Catalogue of Microorganisms (GCM) 10K type strain sequencing project: providing services to taxonomists for standard genome sequencing and annotation.</title>
        <authorList>
            <consortium name="The Broad Institute Genomics Platform"/>
            <consortium name="The Broad Institute Genome Sequencing Center for Infectious Disease"/>
            <person name="Wu L."/>
            <person name="Ma J."/>
        </authorList>
    </citation>
    <scope>NUCLEOTIDE SEQUENCE [LARGE SCALE GENOMIC DNA]</scope>
    <source>
        <strain evidence="3">JCM 18014</strain>
    </source>
</reference>
<protein>
    <submittedName>
        <fullName evidence="2">VOC family protein</fullName>
    </submittedName>
</protein>
<evidence type="ECO:0000259" key="1">
    <source>
        <dbReference type="PROSITE" id="PS51819"/>
    </source>
</evidence>
<dbReference type="InterPro" id="IPR037523">
    <property type="entry name" value="VOC_core"/>
</dbReference>
<dbReference type="PANTHER" id="PTHR33993">
    <property type="entry name" value="GLYOXALASE-RELATED"/>
    <property type="match status" value="1"/>
</dbReference>
<dbReference type="SUPFAM" id="SSF54593">
    <property type="entry name" value="Glyoxalase/Bleomycin resistance protein/Dihydroxybiphenyl dioxygenase"/>
    <property type="match status" value="1"/>
</dbReference>
<feature type="domain" description="VOC" evidence="1">
    <location>
        <begin position="3"/>
        <end position="110"/>
    </location>
</feature>
<dbReference type="PANTHER" id="PTHR33993:SF1">
    <property type="entry name" value="GLYOXALASE FAMILY PROTEIN"/>
    <property type="match status" value="1"/>
</dbReference>